<organism evidence="2 3">
    <name type="scientific">Hydrococcus rivularis NIES-593</name>
    <dbReference type="NCBI Taxonomy" id="1921803"/>
    <lineage>
        <taxon>Bacteria</taxon>
        <taxon>Bacillati</taxon>
        <taxon>Cyanobacteriota</taxon>
        <taxon>Cyanophyceae</taxon>
        <taxon>Pleurocapsales</taxon>
        <taxon>Hydrococcaceae</taxon>
        <taxon>Hydrococcus</taxon>
    </lineage>
</organism>
<keyword evidence="2" id="KW-0808">Transferase</keyword>
<evidence type="ECO:0000313" key="2">
    <source>
        <dbReference type="EMBL" id="OKH26165.1"/>
    </source>
</evidence>
<dbReference type="InterPro" id="IPR002654">
    <property type="entry name" value="Glyco_trans_25"/>
</dbReference>
<evidence type="ECO:0000313" key="3">
    <source>
        <dbReference type="Proteomes" id="UP000186868"/>
    </source>
</evidence>
<dbReference type="RefSeq" id="WP_073598272.1">
    <property type="nucleotide sequence ID" value="NZ_MRCB01000002.1"/>
</dbReference>
<keyword evidence="3" id="KW-1185">Reference proteome</keyword>
<dbReference type="AlphaFoldDB" id="A0A1U7HRK8"/>
<dbReference type="CDD" id="cd06532">
    <property type="entry name" value="Glyco_transf_25"/>
    <property type="match status" value="1"/>
</dbReference>
<accession>A0A1U7HRK8</accession>
<sequence>MKFLEFFDRIYVINLPYRVDRRKAIEKELNQAGISFLSEKVELFAAIRPDSAGSFRSIGYRGAFLSHLNVLKQAREQGLNNVLIIEDDLELSEDFKKYEDLLIAELMVRDWDIVHFGYGIESIASAREVSLPILQPFSGEMIGAQFYGVNGKVLGRLIDFFEALLQRPAGHPEGGPMSPDGAYNFFRWQNPDVVRLIAVPSFGGQRSSRSDITPSWFDRLPILRFLARVAREIGLVGMLKNFSFLKQTKRRKP</sequence>
<proteinExistence type="predicted"/>
<dbReference type="Proteomes" id="UP000186868">
    <property type="component" value="Unassembled WGS sequence"/>
</dbReference>
<evidence type="ECO:0000259" key="1">
    <source>
        <dbReference type="Pfam" id="PF01755"/>
    </source>
</evidence>
<dbReference type="STRING" id="1921803.NIES593_03585"/>
<dbReference type="GO" id="GO:0016740">
    <property type="term" value="F:transferase activity"/>
    <property type="evidence" value="ECO:0007669"/>
    <property type="project" value="UniProtKB-KW"/>
</dbReference>
<dbReference type="OrthoDB" id="9816113at2"/>
<comment type="caution">
    <text evidence="2">The sequence shown here is derived from an EMBL/GenBank/DDBJ whole genome shotgun (WGS) entry which is preliminary data.</text>
</comment>
<name>A0A1U7HRK8_9CYAN</name>
<feature type="domain" description="Glycosyl transferase family 25" evidence="1">
    <location>
        <begin position="9"/>
        <end position="105"/>
    </location>
</feature>
<protein>
    <submittedName>
        <fullName evidence="2">LPS biosynthesis glycosyltransferase</fullName>
    </submittedName>
</protein>
<dbReference type="EMBL" id="MRCB01000002">
    <property type="protein sequence ID" value="OKH26165.1"/>
    <property type="molecule type" value="Genomic_DNA"/>
</dbReference>
<dbReference type="Pfam" id="PF01755">
    <property type="entry name" value="Glyco_transf_25"/>
    <property type="match status" value="1"/>
</dbReference>
<reference evidence="2 3" key="1">
    <citation type="submission" date="2016-11" db="EMBL/GenBank/DDBJ databases">
        <title>Draft Genome Sequences of Nine Cyanobacterial Strains from Diverse Habitats.</title>
        <authorList>
            <person name="Zhu T."/>
            <person name="Hou S."/>
            <person name="Lu X."/>
            <person name="Hess W.R."/>
        </authorList>
    </citation>
    <scope>NUCLEOTIDE SEQUENCE [LARGE SCALE GENOMIC DNA]</scope>
    <source>
        <strain evidence="2 3">NIES-593</strain>
    </source>
</reference>
<gene>
    <name evidence="2" type="ORF">NIES593_03585</name>
</gene>